<accession>A0A6C7E9C3</accession>
<evidence type="ECO:0000256" key="3">
    <source>
        <dbReference type="ARBA" id="ARBA00023163"/>
    </source>
</evidence>
<proteinExistence type="predicted"/>
<dbReference type="InterPro" id="IPR036271">
    <property type="entry name" value="Tet_transcr_reg_TetR-rel_C_sf"/>
</dbReference>
<evidence type="ECO:0000313" key="7">
    <source>
        <dbReference type="EMBL" id="BAN04244.1"/>
    </source>
</evidence>
<evidence type="ECO:0000256" key="1">
    <source>
        <dbReference type="ARBA" id="ARBA00023015"/>
    </source>
</evidence>
<dbReference type="Proteomes" id="UP000011863">
    <property type="component" value="Chromosome"/>
</dbReference>
<name>A0A6C7E9C3_ILUCY</name>
<dbReference type="InterPro" id="IPR009057">
    <property type="entry name" value="Homeodomain-like_sf"/>
</dbReference>
<protein>
    <submittedName>
        <fullName evidence="7">Putative TetR family transcriptional regulator</fullName>
    </submittedName>
</protein>
<keyword evidence="2 4" id="KW-0238">DNA-binding</keyword>
<dbReference type="EMBL" id="AP012057">
    <property type="protein sequence ID" value="BAN04244.1"/>
    <property type="molecule type" value="Genomic_DNA"/>
</dbReference>
<feature type="domain" description="HTH tetR-type" evidence="6">
    <location>
        <begin position="22"/>
        <end position="82"/>
    </location>
</feature>
<evidence type="ECO:0000256" key="5">
    <source>
        <dbReference type="SAM" id="MobiDB-lite"/>
    </source>
</evidence>
<reference evidence="7 8" key="1">
    <citation type="journal article" date="2013" name="Int. J. Syst. Evol. Microbiol.">
        <title>Ilumatobacter nonamiense sp. nov. and Ilumatobacter coccineum sp. nov., isolated from seashore sand.</title>
        <authorList>
            <person name="Matsumoto A."/>
            <person name="Kasai H."/>
            <person name="Matsuo Y."/>
            <person name="Shizuri Y."/>
            <person name="Ichikawa N."/>
            <person name="Fujita N."/>
            <person name="Omura S."/>
            <person name="Takahashi Y."/>
        </authorList>
    </citation>
    <scope>NUCLEOTIDE SEQUENCE [LARGE SCALE GENOMIC DNA]</scope>
    <source>
        <strain evidence="8">NBRC 103263 / KCTC 29153 / YM16-304</strain>
    </source>
</reference>
<organism evidence="7 8">
    <name type="scientific">Ilumatobacter coccineus (strain NBRC 103263 / KCTC 29153 / YM16-304)</name>
    <dbReference type="NCBI Taxonomy" id="1313172"/>
    <lineage>
        <taxon>Bacteria</taxon>
        <taxon>Bacillati</taxon>
        <taxon>Actinomycetota</taxon>
        <taxon>Acidimicrobiia</taxon>
        <taxon>Acidimicrobiales</taxon>
        <taxon>Ilumatobacteraceae</taxon>
        <taxon>Ilumatobacter</taxon>
    </lineage>
</organism>
<feature type="region of interest" description="Disordered" evidence="5">
    <location>
        <begin position="1"/>
        <end position="25"/>
    </location>
</feature>
<feature type="DNA-binding region" description="H-T-H motif" evidence="4">
    <location>
        <begin position="45"/>
        <end position="64"/>
    </location>
</feature>
<keyword evidence="8" id="KW-1185">Reference proteome</keyword>
<dbReference type="SUPFAM" id="SSF48498">
    <property type="entry name" value="Tetracyclin repressor-like, C-terminal domain"/>
    <property type="match status" value="1"/>
</dbReference>
<keyword evidence="3" id="KW-0804">Transcription</keyword>
<dbReference type="PANTHER" id="PTHR30055:SF234">
    <property type="entry name" value="HTH-TYPE TRANSCRIPTIONAL REGULATOR BETI"/>
    <property type="match status" value="1"/>
</dbReference>
<dbReference type="Gene3D" id="1.10.357.10">
    <property type="entry name" value="Tetracycline Repressor, domain 2"/>
    <property type="match status" value="2"/>
</dbReference>
<dbReference type="OrthoDB" id="3212503at2"/>
<gene>
    <name evidence="7" type="ORF">YM304_39300</name>
</gene>
<dbReference type="Pfam" id="PF00440">
    <property type="entry name" value="TetR_N"/>
    <property type="match status" value="2"/>
</dbReference>
<dbReference type="InterPro" id="IPR023772">
    <property type="entry name" value="DNA-bd_HTH_TetR-type_CS"/>
</dbReference>
<dbReference type="PRINTS" id="PR00455">
    <property type="entry name" value="HTHTETR"/>
</dbReference>
<dbReference type="KEGG" id="aym:YM304_39300"/>
<sequence>MAEADDQPDVGRGHTAATAHGERSRRALLSAAEERYRSHGYEATRLADITSDAELTTGSLYRHFTGKDDILAVLFDEHRARLDHALDTAASIASACSAWIELGRAHRGLLRSAQETLRPRQPQTQRWSLARDGWEQRMAKLLPARLVGPSRTVAAAIIVDGLEYYTLAETSGWFEVRDADHVGGQIEQLVRDGMYDDPIGDASPSRAVLAGVQLDRTYFSWSVSDNQVLPASGRGQKTWDRIREAATEVFATLGFRAATVADIAEAAGVSSATIYRYFEDKEDLLLNLLTATEHELVERRMYQLDAAGRHPVQEVYEGFMQLHRDRAGVFLAWSELNTPGSTYERAWIDLHDILMTQMVKVWRRGQRNGLITKNLDVQLMTEFYGSIHERSAYARVALGRELGVTDRDVGGMLAQLYNGGLS</sequence>
<dbReference type="SUPFAM" id="SSF46689">
    <property type="entry name" value="Homeodomain-like"/>
    <property type="match status" value="2"/>
</dbReference>
<dbReference type="AlphaFoldDB" id="A0A6C7E9C3"/>
<evidence type="ECO:0000256" key="4">
    <source>
        <dbReference type="PROSITE-ProRule" id="PRU00335"/>
    </source>
</evidence>
<dbReference type="PROSITE" id="PS50977">
    <property type="entry name" value="HTH_TETR_2"/>
    <property type="match status" value="2"/>
</dbReference>
<dbReference type="InterPro" id="IPR050109">
    <property type="entry name" value="HTH-type_TetR-like_transc_reg"/>
</dbReference>
<dbReference type="InterPro" id="IPR001647">
    <property type="entry name" value="HTH_TetR"/>
</dbReference>
<keyword evidence="1" id="KW-0805">Transcription regulation</keyword>
<feature type="domain" description="HTH tetR-type" evidence="6">
    <location>
        <begin position="236"/>
        <end position="296"/>
    </location>
</feature>
<dbReference type="RefSeq" id="WP_015443491.1">
    <property type="nucleotide sequence ID" value="NC_020520.1"/>
</dbReference>
<evidence type="ECO:0000259" key="6">
    <source>
        <dbReference type="PROSITE" id="PS50977"/>
    </source>
</evidence>
<dbReference type="Gene3D" id="1.10.10.60">
    <property type="entry name" value="Homeodomain-like"/>
    <property type="match status" value="1"/>
</dbReference>
<evidence type="ECO:0000256" key="2">
    <source>
        <dbReference type="ARBA" id="ARBA00023125"/>
    </source>
</evidence>
<feature type="DNA-binding region" description="H-T-H motif" evidence="4">
    <location>
        <begin position="259"/>
        <end position="278"/>
    </location>
</feature>
<dbReference type="GO" id="GO:0003700">
    <property type="term" value="F:DNA-binding transcription factor activity"/>
    <property type="evidence" value="ECO:0007669"/>
    <property type="project" value="TreeGrafter"/>
</dbReference>
<evidence type="ECO:0000313" key="8">
    <source>
        <dbReference type="Proteomes" id="UP000011863"/>
    </source>
</evidence>
<dbReference type="GO" id="GO:0000976">
    <property type="term" value="F:transcription cis-regulatory region binding"/>
    <property type="evidence" value="ECO:0007669"/>
    <property type="project" value="TreeGrafter"/>
</dbReference>
<dbReference type="PROSITE" id="PS01081">
    <property type="entry name" value="HTH_TETR_1"/>
    <property type="match status" value="1"/>
</dbReference>
<dbReference type="PANTHER" id="PTHR30055">
    <property type="entry name" value="HTH-TYPE TRANSCRIPTIONAL REGULATOR RUTR"/>
    <property type="match status" value="1"/>
</dbReference>